<evidence type="ECO:0000313" key="4">
    <source>
        <dbReference type="EMBL" id="KAG0469647.1"/>
    </source>
</evidence>
<evidence type="ECO:0000256" key="3">
    <source>
        <dbReference type="SAM" id="Phobius"/>
    </source>
</evidence>
<dbReference type="Gene3D" id="3.40.30.10">
    <property type="entry name" value="Glutaredoxin"/>
    <property type="match status" value="1"/>
</dbReference>
<feature type="compositionally biased region" description="Basic and acidic residues" evidence="2">
    <location>
        <begin position="26"/>
        <end position="35"/>
    </location>
</feature>
<dbReference type="Pfam" id="PF02630">
    <property type="entry name" value="SCO1-SenC"/>
    <property type="match status" value="1"/>
</dbReference>
<organism evidence="4 5">
    <name type="scientific">Vanilla planifolia</name>
    <name type="common">Vanilla</name>
    <dbReference type="NCBI Taxonomy" id="51239"/>
    <lineage>
        <taxon>Eukaryota</taxon>
        <taxon>Viridiplantae</taxon>
        <taxon>Streptophyta</taxon>
        <taxon>Embryophyta</taxon>
        <taxon>Tracheophyta</taxon>
        <taxon>Spermatophyta</taxon>
        <taxon>Magnoliopsida</taxon>
        <taxon>Liliopsida</taxon>
        <taxon>Asparagales</taxon>
        <taxon>Orchidaceae</taxon>
        <taxon>Vanilloideae</taxon>
        <taxon>Vanilleae</taxon>
        <taxon>Vanilla</taxon>
    </lineage>
</organism>
<feature type="region of interest" description="Disordered" evidence="2">
    <location>
        <begin position="1"/>
        <end position="59"/>
    </location>
</feature>
<feature type="transmembrane region" description="Helical" evidence="3">
    <location>
        <begin position="229"/>
        <end position="247"/>
    </location>
</feature>
<gene>
    <name evidence="4" type="ORF">HPP92_016347</name>
</gene>
<evidence type="ECO:0000313" key="5">
    <source>
        <dbReference type="Proteomes" id="UP000636800"/>
    </source>
</evidence>
<accession>A0A835QL10</accession>
<name>A0A835QL10_VANPL</name>
<dbReference type="AlphaFoldDB" id="A0A835QL10"/>
<keyword evidence="3" id="KW-0812">Transmembrane</keyword>
<dbReference type="CDD" id="cd02968">
    <property type="entry name" value="SCO"/>
    <property type="match status" value="1"/>
</dbReference>
<dbReference type="OrthoDB" id="2017782at2759"/>
<comment type="similarity">
    <text evidence="1">Belongs to the SCO1/2 family.</text>
</comment>
<feature type="transmembrane region" description="Helical" evidence="3">
    <location>
        <begin position="118"/>
        <end position="142"/>
    </location>
</feature>
<keyword evidence="5" id="KW-1185">Reference proteome</keyword>
<feature type="transmembrane region" description="Helical" evidence="3">
    <location>
        <begin position="267"/>
        <end position="284"/>
    </location>
</feature>
<keyword evidence="3" id="KW-0472">Membrane</keyword>
<dbReference type="PANTHER" id="PTHR35310:SF1">
    <property type="entry name" value="CELL WALL INTEGRITY_STRESS RESPONSE COMPONENT-LIKE PROTEIN"/>
    <property type="match status" value="1"/>
</dbReference>
<keyword evidence="3" id="KW-1133">Transmembrane helix</keyword>
<protein>
    <submittedName>
        <fullName evidence="4">Uncharacterized protein</fullName>
    </submittedName>
</protein>
<feature type="transmembrane region" description="Helical" evidence="3">
    <location>
        <begin position="196"/>
        <end position="217"/>
    </location>
</feature>
<proteinExistence type="inferred from homology"/>
<dbReference type="InterPro" id="IPR003782">
    <property type="entry name" value="SCO1/SenC"/>
</dbReference>
<dbReference type="EMBL" id="JADCNL010000008">
    <property type="protein sequence ID" value="KAG0469647.1"/>
    <property type="molecule type" value="Genomic_DNA"/>
</dbReference>
<evidence type="ECO:0000256" key="1">
    <source>
        <dbReference type="ARBA" id="ARBA00010996"/>
    </source>
</evidence>
<sequence>MKLLKSNSTKTPQPKSPNPSPKSQKKKLETIDPHLSKTKPTSKQEPKASPANWLDETDAGDDADLISDFRELPSRFHSAFVPDLEKLSTTSKFYFSKTHREISAGFKPFVGQKYAPSIASAASVAVVILPLLLVTAVFRYLLRTGSFASLHRALLFVQAYLAIYFATLSLTAVLAGREPLRFFYAASPAAYAWTQAVQTLGYVVYLIAQLIAMVVAFSAGESESSPAKAVGLAQMLLGLAVGLHYYITVFHQAVSGDAPRANWKVHGIYAASFVVICGLGRAVWRKKAYLQDDGVDNGSAIDLSKSYGTPKLLFQAARHQKIQLLSLSRQDSPSRLAFEFFRSKEPHSINTDKLLHLACKSQKAMFRLHRLKLSLLQKSRVFYLSFFQTRFSNHKFQCRSYGNTSKYRDGKLMRNMLEEEEESLGPQSLGKYVVPTALLVLVGAGAFIHYNDERRAIPKGSERTTAIGKADTNKPAIGGPFKLFDTENCLVTDSNLRGNWVLLYFGYTSSPDVGPAEVEKMAKAISILESQHNLKVLPVYITIDPQRDSPDQLKAYLKEFNPRITGLTGSIAAVRQIAHEYRVFFKKIDEEGQDYLVECSNNMYLLDSNMDTVRWFGIEYDASQLAEGILQEMKKASR</sequence>
<comment type="caution">
    <text evidence="4">The sequence shown here is derived from an EMBL/GenBank/DDBJ whole genome shotgun (WGS) entry which is preliminary data.</text>
</comment>
<evidence type="ECO:0000256" key="2">
    <source>
        <dbReference type="SAM" id="MobiDB-lite"/>
    </source>
</evidence>
<feature type="transmembrane region" description="Helical" evidence="3">
    <location>
        <begin position="154"/>
        <end position="176"/>
    </location>
</feature>
<reference evidence="4 5" key="1">
    <citation type="journal article" date="2020" name="Nat. Food">
        <title>A phased Vanilla planifolia genome enables genetic improvement of flavour and production.</title>
        <authorList>
            <person name="Hasing T."/>
            <person name="Tang H."/>
            <person name="Brym M."/>
            <person name="Khazi F."/>
            <person name="Huang T."/>
            <person name="Chambers A.H."/>
        </authorList>
    </citation>
    <scope>NUCLEOTIDE SEQUENCE [LARGE SCALE GENOMIC DNA]</scope>
    <source>
        <tissue evidence="4">Leaf</tissue>
    </source>
</reference>
<dbReference type="SUPFAM" id="SSF52833">
    <property type="entry name" value="Thioredoxin-like"/>
    <property type="match status" value="1"/>
</dbReference>
<dbReference type="FunFam" id="3.40.30.10:FF:000013">
    <property type="entry name" value="Blast:Protein SCO1 homolog, mitochondrial"/>
    <property type="match status" value="1"/>
</dbReference>
<dbReference type="Proteomes" id="UP000636800">
    <property type="component" value="Unassembled WGS sequence"/>
</dbReference>
<dbReference type="PANTHER" id="PTHR35310">
    <property type="entry name" value="CELL WALL INTEGRITY/STRESS RESPONSE COMPONENT-LIKE PROTEIN"/>
    <property type="match status" value="1"/>
</dbReference>
<dbReference type="InterPro" id="IPR036249">
    <property type="entry name" value="Thioredoxin-like_sf"/>
</dbReference>